<sequence length="59" mass="6645">MKRYNHIPDNLTPEQYAKLDEIADRVGGQGEDAGASESRIRAAIVEAQKQYIKRISQKS</sequence>
<comment type="caution">
    <text evidence="1">The sequence shown here is derived from an EMBL/GenBank/DDBJ whole genome shotgun (WGS) entry which is preliminary data.</text>
</comment>
<name>A0AC61RKG7_9BACT</name>
<dbReference type="EMBL" id="SRYB01000001">
    <property type="protein sequence ID" value="TGY80976.1"/>
    <property type="molecule type" value="Genomic_DNA"/>
</dbReference>
<dbReference type="Proteomes" id="UP000306319">
    <property type="component" value="Unassembled WGS sequence"/>
</dbReference>
<organism evidence="1 2">
    <name type="scientific">Lepagella muris</name>
    <dbReference type="NCBI Taxonomy" id="3032870"/>
    <lineage>
        <taxon>Bacteria</taxon>
        <taxon>Pseudomonadati</taxon>
        <taxon>Bacteroidota</taxon>
        <taxon>Bacteroidia</taxon>
        <taxon>Bacteroidales</taxon>
        <taxon>Muribaculaceae</taxon>
        <taxon>Lepagella</taxon>
    </lineage>
</organism>
<accession>A0AC61RKG7</accession>
<keyword evidence="2" id="KW-1185">Reference proteome</keyword>
<protein>
    <submittedName>
        <fullName evidence="1">Uncharacterized protein</fullName>
    </submittedName>
</protein>
<evidence type="ECO:0000313" key="2">
    <source>
        <dbReference type="Proteomes" id="UP000306319"/>
    </source>
</evidence>
<proteinExistence type="predicted"/>
<gene>
    <name evidence="1" type="ORF">E5331_00930</name>
</gene>
<evidence type="ECO:0000313" key="1">
    <source>
        <dbReference type="EMBL" id="TGY80976.1"/>
    </source>
</evidence>
<reference evidence="1" key="1">
    <citation type="submission" date="2019-04" db="EMBL/GenBank/DDBJ databases">
        <title>Microbes associate with the intestines of laboratory mice.</title>
        <authorList>
            <person name="Navarre W."/>
            <person name="Wong E."/>
            <person name="Huang K."/>
            <person name="Tropini C."/>
            <person name="Ng K."/>
            <person name="Yu B."/>
        </authorList>
    </citation>
    <scope>NUCLEOTIDE SEQUENCE</scope>
    <source>
        <strain evidence="1">NM04_E33</strain>
    </source>
</reference>